<dbReference type="OrthoDB" id="269770at2759"/>
<keyword evidence="2" id="KW-1185">Reference proteome</keyword>
<dbReference type="EMBL" id="AUPL01001402">
    <property type="protein sequence ID" value="ESL10858.1"/>
    <property type="molecule type" value="Genomic_DNA"/>
</dbReference>
<name>A0A061J602_TRYRA</name>
<gene>
    <name evidence="1" type="ORF">TRSC58_01402</name>
</gene>
<evidence type="ECO:0000313" key="2">
    <source>
        <dbReference type="Proteomes" id="UP000031737"/>
    </source>
</evidence>
<dbReference type="VEuPathDB" id="TriTrypDB:TRSC58_01402"/>
<proteinExistence type="predicted"/>
<sequence length="501" mass="57746">MSSPISFFFVVPLCFSLDLSRIYLFFTVAPCMRCSLAVRKVTKVPTRSVVLADALRYHPRYSVSRKMVLSNSFNSVDEKNRFISLRLLLEKLSGYVGRRQYKMMCDFTPHFDKLKEEGIDWHELKWLNRTELVDLFDNVLALSRTERAVLLAAIEAKTCGVLRRSDTRHSTSICVNRGVAEHGWRCGLYGHTNDVYFEGKARANPAALQLHHRSSVRSVERSGVRVEVRTAPDFSVVGRFDHSLSPRVWSTPDNPVFQVSTIGYEFRVHPEDPRVVPQIEAAAQEWELHAAVTQQVLWEMLEMYAVERNPQPLELKSGEMGAPDCPSAYSSAFTVRGESTDDVSDKQAARTEQRMMSADGREMPWFREPLPQQFENGIPVILPFAPSIVVKSSFRQVTRSSPADVERQLLQPVVDITCFVHPQACFWWSEEDEERCLNHIVEYAKRIPYALPFNLYLRVDTTKDFRGVPERVEEIRRRLEEKSHHFNPRRFREAIASYPNK</sequence>
<accession>A0A061J602</accession>
<dbReference type="Proteomes" id="UP000031737">
    <property type="component" value="Unassembled WGS sequence"/>
</dbReference>
<dbReference type="AlphaFoldDB" id="A0A061J602"/>
<organism evidence="1 2">
    <name type="scientific">Trypanosoma rangeli SC58</name>
    <dbReference type="NCBI Taxonomy" id="429131"/>
    <lineage>
        <taxon>Eukaryota</taxon>
        <taxon>Discoba</taxon>
        <taxon>Euglenozoa</taxon>
        <taxon>Kinetoplastea</taxon>
        <taxon>Metakinetoplastina</taxon>
        <taxon>Trypanosomatida</taxon>
        <taxon>Trypanosomatidae</taxon>
        <taxon>Trypanosoma</taxon>
        <taxon>Herpetosoma</taxon>
    </lineage>
</organism>
<evidence type="ECO:0000313" key="1">
    <source>
        <dbReference type="EMBL" id="ESL10858.1"/>
    </source>
</evidence>
<comment type="caution">
    <text evidence="1">The sequence shown here is derived from an EMBL/GenBank/DDBJ whole genome shotgun (WGS) entry which is preliminary data.</text>
</comment>
<reference evidence="1 2" key="1">
    <citation type="submission" date="2013-07" db="EMBL/GenBank/DDBJ databases">
        <authorList>
            <person name="Stoco P.H."/>
            <person name="Wagner G."/>
            <person name="Gerber A."/>
            <person name="Zaha A."/>
            <person name="Thompson C."/>
            <person name="Bartholomeu D.C."/>
            <person name="Luckemeyer D.D."/>
            <person name="Bahia D."/>
            <person name="Loreto E."/>
            <person name="Prestes E.B."/>
            <person name="Lima F.M."/>
            <person name="Rodrigues-Luiz G."/>
            <person name="Vallejo G.A."/>
            <person name="Filho J.F."/>
            <person name="Monteiro K.M."/>
            <person name="Tyler K.M."/>
            <person name="de Almeida L.G."/>
            <person name="Ortiz M.F."/>
            <person name="Siervo M.A."/>
            <person name="de Moraes M.H."/>
            <person name="Cunha O.L."/>
            <person name="Mendonca-Neto R."/>
            <person name="Silva R."/>
            <person name="Teixeira S.M."/>
            <person name="Murta S.M."/>
            <person name="Sincero T.C."/>
            <person name="Mendes T.A."/>
            <person name="Urmenyi T.P."/>
            <person name="Silva V.G."/>
            <person name="da Rocha W.D."/>
            <person name="Andersson B."/>
            <person name="Romanha A.J."/>
            <person name="Steindel M."/>
            <person name="de Vasconcelos A.T."/>
            <person name="Grisard E.C."/>
        </authorList>
    </citation>
    <scope>NUCLEOTIDE SEQUENCE [LARGE SCALE GENOMIC DNA]</scope>
    <source>
        <strain evidence="1 2">SC58</strain>
    </source>
</reference>
<protein>
    <submittedName>
        <fullName evidence="1">Uncharacterized protein</fullName>
    </submittedName>
</protein>